<dbReference type="InterPro" id="IPR036179">
    <property type="entry name" value="Ig-like_dom_sf"/>
</dbReference>
<feature type="compositionally biased region" description="Polar residues" evidence="15">
    <location>
        <begin position="7"/>
        <end position="16"/>
    </location>
</feature>
<evidence type="ECO:0000256" key="9">
    <source>
        <dbReference type="ARBA" id="ARBA00023242"/>
    </source>
</evidence>
<dbReference type="SMART" id="SM00408">
    <property type="entry name" value="IGc2"/>
    <property type="match status" value="5"/>
</dbReference>
<feature type="region of interest" description="Disordered" evidence="15">
    <location>
        <begin position="707"/>
        <end position="804"/>
    </location>
</feature>
<dbReference type="GO" id="GO:0030018">
    <property type="term" value="C:Z disc"/>
    <property type="evidence" value="ECO:0007669"/>
    <property type="project" value="UniProtKB-SubCell"/>
</dbReference>
<name>A0A8B9CUB3_9AVES</name>
<dbReference type="InterPro" id="IPR007110">
    <property type="entry name" value="Ig-like_dom"/>
</dbReference>
<evidence type="ECO:0000256" key="1">
    <source>
        <dbReference type="ARBA" id="ARBA00004123"/>
    </source>
</evidence>
<evidence type="ECO:0000256" key="2">
    <source>
        <dbReference type="ARBA" id="ARBA00004216"/>
    </source>
</evidence>
<keyword evidence="6" id="KW-0175">Coiled coil</keyword>
<feature type="compositionally biased region" description="Basic and acidic residues" evidence="15">
    <location>
        <begin position="23"/>
        <end position="37"/>
    </location>
</feature>
<evidence type="ECO:0000256" key="14">
    <source>
        <dbReference type="ARBA" id="ARBA00070767"/>
    </source>
</evidence>
<dbReference type="InterPro" id="IPR003599">
    <property type="entry name" value="Ig_sub"/>
</dbReference>
<dbReference type="CDD" id="cd20972">
    <property type="entry name" value="IgI_2_Titin_Z1z2-like"/>
    <property type="match status" value="1"/>
</dbReference>
<evidence type="ECO:0000256" key="10">
    <source>
        <dbReference type="ARBA" id="ARBA00023319"/>
    </source>
</evidence>
<organism evidence="17 18">
    <name type="scientific">Anser brachyrhynchus</name>
    <name type="common">Pink-footed goose</name>
    <dbReference type="NCBI Taxonomy" id="132585"/>
    <lineage>
        <taxon>Eukaryota</taxon>
        <taxon>Metazoa</taxon>
        <taxon>Chordata</taxon>
        <taxon>Craniata</taxon>
        <taxon>Vertebrata</taxon>
        <taxon>Euteleostomi</taxon>
        <taxon>Archelosauria</taxon>
        <taxon>Archosauria</taxon>
        <taxon>Dinosauria</taxon>
        <taxon>Saurischia</taxon>
        <taxon>Theropoda</taxon>
        <taxon>Coelurosauria</taxon>
        <taxon>Aves</taxon>
        <taxon>Neognathae</taxon>
        <taxon>Galloanserae</taxon>
        <taxon>Anseriformes</taxon>
        <taxon>Anatidae</taxon>
        <taxon>Anserinae</taxon>
        <taxon>Anser</taxon>
    </lineage>
</organism>
<keyword evidence="9" id="KW-0539">Nucleus</keyword>
<dbReference type="FunFam" id="2.60.40.10:FF:000399">
    <property type="entry name" value="myopalladin isoform X1"/>
    <property type="match status" value="1"/>
</dbReference>
<feature type="compositionally biased region" description="Basic and acidic residues" evidence="15">
    <location>
        <begin position="118"/>
        <end position="127"/>
    </location>
</feature>
<accession>A0A8B9CUB3</accession>
<protein>
    <recommendedName>
        <fullName evidence="14">Myopalladin</fullName>
    </recommendedName>
</protein>
<feature type="compositionally biased region" description="Polar residues" evidence="15">
    <location>
        <begin position="735"/>
        <end position="747"/>
    </location>
</feature>
<evidence type="ECO:0000256" key="12">
    <source>
        <dbReference type="ARBA" id="ARBA00061540"/>
    </source>
</evidence>
<dbReference type="FunFam" id="2.60.40.10:FF:000761">
    <property type="entry name" value="palladin isoform X2"/>
    <property type="match status" value="1"/>
</dbReference>
<keyword evidence="18" id="KW-1185">Reference proteome</keyword>
<evidence type="ECO:0000256" key="4">
    <source>
        <dbReference type="ARBA" id="ARBA00022553"/>
    </source>
</evidence>
<dbReference type="Pfam" id="PF07679">
    <property type="entry name" value="I-set"/>
    <property type="match status" value="5"/>
</dbReference>
<dbReference type="FunFam" id="2.60.40.10:FF:000032">
    <property type="entry name" value="palladin isoform X1"/>
    <property type="match status" value="1"/>
</dbReference>
<sequence>MQDDSLESSTSISQLLRESYLAETKHRGNSERSRSESTSHNFLYGNTCGDSDEIATQDDLPDLSAFLSQEELNESVNLARQAIDQNPLETKQDELQTHSHYPSDQLKNKGKNRQMAHSTDHVRDTKGSKGSSQDLKKQHLPSESESKKEFLNKAADFIEELSSLFKAHNSERIRPRTCKNYRSKIDSKNKSAQKGSSSLSSTTENRERLSIPLPQDLENKAEKAFEKLDDQPAANLESINQLTNAELKTESESASVYSDEPIGQPPRFTQKLKSREVPEGTKVQLDCIVVGIPAPEVRWYCEGKELENSPDIQITQTGDRHSLVIVEAFEEDTGRYSCFASNIYGTDSTSAEIYIEGVSSSDSEGETIKDEMDQDVPCFSCMWKNILYSLKYHVMFCNPQAQSPTNYLQGLDGRPIVAAPVFTKMLQDISASEGQLVVFECRVKGAPSPKVEWYREGTLIEDSPDFRILQKKPRSMAEPEEICTLVIAEVFSEDSGSFTCTASNKYGTVSSIARLTVKASEDSSNAAALHTMSSINSVAAEHQSPPHIPSQRVNQPPKPKLEGVLVNHNEPRSSSKIGLRVHFKLPEDDKESESPPEDGLGTTNQTRPNYFQDRINGQPVKVPEPTSPSKEPPPVLAKPKLDQTQLKQLHNQVLLEQQLVHQTSTRELSFNTALLNSATSFNQQSTSTTYKQSKASASQAFNYTRPKQFLPSQTPPPTISSSSSSVTIYSSVSQGTQRTNNKENVTANPPPTPSRPSGAFTSKSDQSLPSPKESTVPPLTLSTSSVKQFQPQSVTPTPVSPTGRIPNPVAFLSAVLPSLPSAPSTNAMGLPKSTPVTSTQGLTKKNLKPLPLATDDSIRENKNMTHLALSRASLTLQEYRISSFEQRLMNEIEFRLERTPVDESDDEVQHEEIPTGKYIAPIFDKRLKHFRVMEGSPITFTCKIVGIPVPKVYWFKDGKQISKKNSRFKMSREGDGTCSLHIETSTNDDDGNYTIMAANPQGRVSCSGHLMVQSIPVRGRISTIQPHRTRSRVPEGDREAVQERFFRPYFLQAPGDMVAHEGRLCRLDCKVSGLPTPDLTWLLNGKPVLPDGTHKMLVRETGVHSLLIDPLSQNDAGTYTCLATNRAGQNSFTLELTVVAKEVKKAPMFLEKLQNCGVPEGYPVRLECRVVGMPPPVFYWKKDNETIPSNRERMSMHQDTTGYVCLLIQPAKKADAGWYTLSAKNEAGIVSCTARLDIYAQWHHQIAQPIKLRAGGGRYANLTGQGLEIFSAFPTTESPMLFSSPTQKVVESEEL</sequence>
<reference evidence="17" key="1">
    <citation type="submission" date="2025-08" db="UniProtKB">
        <authorList>
            <consortium name="Ensembl"/>
        </authorList>
    </citation>
    <scope>IDENTIFICATION</scope>
</reference>
<reference evidence="17" key="2">
    <citation type="submission" date="2025-09" db="UniProtKB">
        <authorList>
            <consortium name="Ensembl"/>
        </authorList>
    </citation>
    <scope>IDENTIFICATION</scope>
</reference>
<gene>
    <name evidence="17" type="primary">MYPN</name>
</gene>
<dbReference type="Proteomes" id="UP000694426">
    <property type="component" value="Unplaced"/>
</dbReference>
<evidence type="ECO:0000313" key="17">
    <source>
        <dbReference type="Ensembl" id="ENSABRP00000024213.1"/>
    </source>
</evidence>
<dbReference type="SMART" id="SM00409">
    <property type="entry name" value="IG"/>
    <property type="match status" value="5"/>
</dbReference>
<evidence type="ECO:0000256" key="15">
    <source>
        <dbReference type="SAM" id="MobiDB-lite"/>
    </source>
</evidence>
<evidence type="ECO:0000256" key="8">
    <source>
        <dbReference type="ARBA" id="ARBA00023203"/>
    </source>
</evidence>
<keyword evidence="4" id="KW-0597">Phosphoprotein</keyword>
<feature type="region of interest" description="Disordered" evidence="15">
    <location>
        <begin position="175"/>
        <end position="212"/>
    </location>
</feature>
<evidence type="ECO:0000256" key="5">
    <source>
        <dbReference type="ARBA" id="ARBA00022737"/>
    </source>
</evidence>
<dbReference type="GeneTree" id="ENSGT00940000153441"/>
<evidence type="ECO:0000256" key="7">
    <source>
        <dbReference type="ARBA" id="ARBA00023157"/>
    </source>
</evidence>
<keyword evidence="3" id="KW-0963">Cytoplasm</keyword>
<feature type="domain" description="Ig-like" evidence="16">
    <location>
        <begin position="266"/>
        <end position="356"/>
    </location>
</feature>
<feature type="domain" description="Ig-like" evidence="16">
    <location>
        <begin position="420"/>
        <end position="516"/>
    </location>
</feature>
<dbReference type="InterPro" id="IPR013783">
    <property type="entry name" value="Ig-like_fold"/>
</dbReference>
<comment type="function">
    <text evidence="11">Component of the sarcomere that tethers together nebulin (skeletal muscle) and nebulette (cardiac muscle) to alpha-actinin, at the Z lines.</text>
</comment>
<evidence type="ECO:0000256" key="6">
    <source>
        <dbReference type="ARBA" id="ARBA00023054"/>
    </source>
</evidence>
<keyword evidence="10" id="KW-0393">Immunoglobulin domain</keyword>
<dbReference type="PANTHER" id="PTHR47633">
    <property type="entry name" value="IMMUNOGLOBULIN"/>
    <property type="match status" value="1"/>
</dbReference>
<feature type="domain" description="Ig-like" evidence="16">
    <location>
        <begin position="1048"/>
        <end position="1137"/>
    </location>
</feature>
<dbReference type="FunFam" id="2.60.40.10:FF:000256">
    <property type="entry name" value="myopalladin isoform X1"/>
    <property type="match status" value="1"/>
</dbReference>
<evidence type="ECO:0000256" key="3">
    <source>
        <dbReference type="ARBA" id="ARBA00022490"/>
    </source>
</evidence>
<evidence type="ECO:0000259" key="16">
    <source>
        <dbReference type="PROSITE" id="PS50835"/>
    </source>
</evidence>
<comment type="similarity">
    <text evidence="12">Belongs to the myotilin/palladin family.</text>
</comment>
<comment type="subunit">
    <text evidence="13">Interacts with TTN/titin, NEB, NEBL, ACTN2 and CARP.</text>
</comment>
<feature type="compositionally biased region" description="Basic and acidic residues" evidence="15">
    <location>
        <begin position="134"/>
        <end position="147"/>
    </location>
</feature>
<feature type="region of interest" description="Disordered" evidence="15">
    <location>
        <begin position="538"/>
        <end position="637"/>
    </location>
</feature>
<evidence type="ECO:0000256" key="13">
    <source>
        <dbReference type="ARBA" id="ARBA00065479"/>
    </source>
</evidence>
<feature type="region of interest" description="Disordered" evidence="15">
    <location>
        <begin position="1"/>
        <end position="56"/>
    </location>
</feature>
<comment type="subcellular location">
    <subcellularLocation>
        <location evidence="2">Cytoplasm</location>
        <location evidence="2">Myofibril</location>
        <location evidence="2">Sarcomere</location>
        <location evidence="2">Z line</location>
    </subcellularLocation>
    <subcellularLocation>
        <location evidence="1">Nucleus</location>
    </subcellularLocation>
</comment>
<dbReference type="GO" id="GO:0005634">
    <property type="term" value="C:nucleus"/>
    <property type="evidence" value="ECO:0007669"/>
    <property type="project" value="UniProtKB-SubCell"/>
</dbReference>
<keyword evidence="8" id="KW-0009">Actin-binding</keyword>
<feature type="compositionally biased region" description="Low complexity" evidence="15">
    <location>
        <begin position="719"/>
        <end position="734"/>
    </location>
</feature>
<dbReference type="FunFam" id="2.60.40.10:FF:001108">
    <property type="entry name" value="palladin isoform X2"/>
    <property type="match status" value="1"/>
</dbReference>
<evidence type="ECO:0000313" key="18">
    <source>
        <dbReference type="Proteomes" id="UP000694426"/>
    </source>
</evidence>
<dbReference type="InterPro" id="IPR013098">
    <property type="entry name" value="Ig_I-set"/>
</dbReference>
<proteinExistence type="inferred from homology"/>
<dbReference type="Gene3D" id="2.60.40.10">
    <property type="entry name" value="Immunoglobulins"/>
    <property type="match status" value="5"/>
</dbReference>
<feature type="compositionally biased region" description="Low complexity" evidence="15">
    <location>
        <begin position="774"/>
        <end position="802"/>
    </location>
</feature>
<dbReference type="InterPro" id="IPR003598">
    <property type="entry name" value="Ig_sub2"/>
</dbReference>
<dbReference type="SUPFAM" id="SSF48726">
    <property type="entry name" value="Immunoglobulin"/>
    <property type="match status" value="5"/>
</dbReference>
<feature type="domain" description="Ig-like" evidence="16">
    <location>
        <begin position="1147"/>
        <end position="1237"/>
    </location>
</feature>
<keyword evidence="7" id="KW-1015">Disulfide bond</keyword>
<dbReference type="PANTHER" id="PTHR47633:SF13">
    <property type="entry name" value="MYOPALLADIN"/>
    <property type="match status" value="1"/>
</dbReference>
<keyword evidence="5" id="KW-0677">Repeat</keyword>
<evidence type="ECO:0000256" key="11">
    <source>
        <dbReference type="ARBA" id="ARBA00058480"/>
    </source>
</evidence>
<dbReference type="Ensembl" id="ENSABRT00000033986.1">
    <property type="protein sequence ID" value="ENSABRP00000024213.1"/>
    <property type="gene ID" value="ENSABRG00000020280.1"/>
</dbReference>
<dbReference type="PROSITE" id="PS50835">
    <property type="entry name" value="IG_LIKE"/>
    <property type="match status" value="5"/>
</dbReference>
<dbReference type="GO" id="GO:0003779">
    <property type="term" value="F:actin binding"/>
    <property type="evidence" value="ECO:0007669"/>
    <property type="project" value="UniProtKB-KW"/>
</dbReference>
<feature type="compositionally biased region" description="Polar residues" evidence="15">
    <location>
        <begin position="759"/>
        <end position="773"/>
    </location>
</feature>
<feature type="region of interest" description="Disordered" evidence="15">
    <location>
        <begin position="92"/>
        <end position="147"/>
    </location>
</feature>
<feature type="domain" description="Ig-like" evidence="16">
    <location>
        <begin position="921"/>
        <end position="1005"/>
    </location>
</feature>